<gene>
    <name evidence="4" type="ORF">C1SCF055_LOCUS41035</name>
</gene>
<sequence>MQCRLTDIKGAIESKRTFSTLGSEWENKLLAASWGCAPRFHGSGAFGLSTLRLDPRVLLAADCPAPAVGCGSAPHQQTRTGKTAPKKKPNKRGKRSAERTEARQQRGQERRRLAQQERVETSYPELVGGASSSREAPTRTVVVEDTTGPKPRVRRTPRKRVREEGGVRVKRLGVTLINLREREAPPLRLRSVARAGTGAKLRSAPRQEQHRRQVRENYAEGAKAIQAARGVWHQRRFAQRVQLTRSIRALTPRGTVGEQVRRQLSEECSSCDERTKKNRPEAAKFANKRLKRLTFVPVKPELTPLLQKYHVPTTKKAKKKVVEEDDEPDTTNPVNKKKDGPPDQSDGDGDSPDWGADDSSERARAISINTVEEVPRNSSANAASSSGFGIVDTRTLGKPEVFKGDATEFPDWCFIFRSYMSCINVAYNDLMDRAERSQTPLPNRALSETERTLSGQLYFVLVMLLRNRALDIAYNAGVSEGIEAYRRLYQQYHPKETLIAAAVNNGTQEILVDTGAGSGTKGHVDCDWSRRSDVMAAIRPAKKAVPAEALEEEAREPGAVGEMEVEDPQQVEPPLPELGEPPAEPSEPARPVRAKKIPDTVTKAEYDNHMITHLPFRNWCEFCMAGKIREDSHRRRTPGDDKEVPRVSMDYCFLGRVLDNTKSEETTVAELKEPTEEAEGVMPVLVVTDERTGCVFSSVVQKGVNDHAVNVVVEALKFCGRQKAILQTDAEHSIKALAEASAVKYGKEVQHQTAPHESHASNGAAERAVLELSRQVRTNVNALESRYKDFKLKVSSVSYPWLVRHSAWQLTRFLVKADGKTPYERLKGREYKGEVVEPFETVHYKLAQDAKGKLDAQSAIGIWVGKSLQSDEHYVGTADGIRRCRSAWRRPEGRRWELKRFEALKGVPWQPKGEPTLMPGAPGTPRIAAPGTPSGRARGVYITVERQIRHGSTEGCPGCHSSDDNPKPHNATCRARFEKIIAEERAKAQQGEGSASTQVEDLEAPVTDNSSSLYRDKREAAGTAAPQGVAGDSALSIAPRIAGRPASSADPAGSTAASASAKRPTEGTQEAQKRLKAPDPKGSKRNPEVSVQELQDAEDISTLLLQQDESTHAEEKGTLPTLHDVPLAAIFEDSLLVGYPEWGNVTSAFDERSGEALPLEKMIEHNVKTDITWEEARRRGLKIVRSRWVDGWKTIDGDPRGVRMILSCAATKRKGQHQHDKLIGRYDVSVAFFHATSTGKIAVVPPDDLNDQRHLWYLNKAMNGTREASRQWSEFVDGTVTRKGGFSNVPVTMSCHGDDFLAEGRAEDLDKLDEFMLQHFEIKVLPRIGNPEHGGQCLEGDHLRRAIRWTKEGFTWEADRKYVKLLTKELGLEGAKGVDTPSSKLTGAGCRTSDKPLDAAEASRFRHLAGTALYLSLGRPSIQYALSEITAGMAKPCEIHMLRLKRLGRYLLKFPTETWLFALQEEPEEFQVYTDSDWASDAVTRRSMSCHMERFGEHLLDSGCAKQSTVALSSGEAEYYSLTRGAAIGLLTKHILQCVGFNRVKQVMLTDSTAAKGIAQRSGTGKVKHLSIRELWLQEKVRARELAVRKESTTTNWADLGTKSLTGPRISELVQIMPLCRRGIVVACLLCMMNCAAAQPEDEEKDSSIFSFVLYMFVVHILALYGLFSAVRRRFMREEVCEKMIQTDEIRADNRTTQTSTAQSTASSSTSMPVSGHGGEQRQNPKAKPKPKAEAREPQDDLVAILGGGVRYHRMSCGMVRAFRGNVQNCRRSLAVERGYTPCKQCGG</sequence>
<feature type="region of interest" description="Disordered" evidence="1">
    <location>
        <begin position="192"/>
        <end position="212"/>
    </location>
</feature>
<feature type="compositionally biased region" description="Basic and acidic residues" evidence="1">
    <location>
        <begin position="1071"/>
        <end position="1087"/>
    </location>
</feature>
<name>A0A9P1DT79_9DINO</name>
<dbReference type="EMBL" id="CAMXCT020006577">
    <property type="protein sequence ID" value="CAL1169657.1"/>
    <property type="molecule type" value="Genomic_DNA"/>
</dbReference>
<dbReference type="Proteomes" id="UP001152797">
    <property type="component" value="Unassembled WGS sequence"/>
</dbReference>
<dbReference type="GO" id="GO:0003676">
    <property type="term" value="F:nucleic acid binding"/>
    <property type="evidence" value="ECO:0007669"/>
    <property type="project" value="InterPro"/>
</dbReference>
<keyword evidence="2" id="KW-0812">Transmembrane</keyword>
<evidence type="ECO:0000313" key="5">
    <source>
        <dbReference type="EMBL" id="CAL4803594.1"/>
    </source>
</evidence>
<feature type="compositionally biased region" description="Basic residues" evidence="1">
    <location>
        <begin position="84"/>
        <end position="94"/>
    </location>
</feature>
<reference evidence="5 6" key="2">
    <citation type="submission" date="2024-05" db="EMBL/GenBank/DDBJ databases">
        <authorList>
            <person name="Chen Y."/>
            <person name="Shah S."/>
            <person name="Dougan E. K."/>
            <person name="Thang M."/>
            <person name="Chan C."/>
        </authorList>
    </citation>
    <scope>NUCLEOTIDE SEQUENCE [LARGE SCALE GENOMIC DNA]</scope>
</reference>
<dbReference type="InterPro" id="IPR001584">
    <property type="entry name" value="Integrase_cat-core"/>
</dbReference>
<dbReference type="PANTHER" id="PTHR11439">
    <property type="entry name" value="GAG-POL-RELATED RETROTRANSPOSON"/>
    <property type="match status" value="1"/>
</dbReference>
<dbReference type="PANTHER" id="PTHR11439:SF483">
    <property type="entry name" value="PEPTIDE SYNTHASE GLIP-LIKE, PUTATIVE (AFU_ORTHOLOGUE AFUA_3G12920)-RELATED"/>
    <property type="match status" value="1"/>
</dbReference>
<feature type="compositionally biased region" description="Acidic residues" evidence="1">
    <location>
        <begin position="345"/>
        <end position="358"/>
    </location>
</feature>
<dbReference type="PROSITE" id="PS50994">
    <property type="entry name" value="INTEGRASE"/>
    <property type="match status" value="1"/>
</dbReference>
<feature type="region of interest" description="Disordered" evidence="1">
    <location>
        <begin position="545"/>
        <end position="597"/>
    </location>
</feature>
<dbReference type="EMBL" id="CAMXCT030006577">
    <property type="protein sequence ID" value="CAL4803594.1"/>
    <property type="molecule type" value="Genomic_DNA"/>
</dbReference>
<keyword evidence="6" id="KW-1185">Reference proteome</keyword>
<organism evidence="4">
    <name type="scientific">Cladocopium goreaui</name>
    <dbReference type="NCBI Taxonomy" id="2562237"/>
    <lineage>
        <taxon>Eukaryota</taxon>
        <taxon>Sar</taxon>
        <taxon>Alveolata</taxon>
        <taxon>Dinophyceae</taxon>
        <taxon>Suessiales</taxon>
        <taxon>Symbiodiniaceae</taxon>
        <taxon>Cladocopium</taxon>
    </lineage>
</organism>
<protein>
    <submittedName>
        <fullName evidence="5">Retrovirus-related Pol polyprotein from transposon TNT 1-94</fullName>
    </submittedName>
</protein>
<reference evidence="4" key="1">
    <citation type="submission" date="2022-10" db="EMBL/GenBank/DDBJ databases">
        <authorList>
            <person name="Chen Y."/>
            <person name="Dougan E. K."/>
            <person name="Chan C."/>
            <person name="Rhodes N."/>
            <person name="Thang M."/>
        </authorList>
    </citation>
    <scope>NUCLEOTIDE SEQUENCE</scope>
</reference>
<evidence type="ECO:0000313" key="4">
    <source>
        <dbReference type="EMBL" id="CAI4016282.1"/>
    </source>
</evidence>
<comment type="caution">
    <text evidence="4">The sequence shown here is derived from an EMBL/GenBank/DDBJ whole genome shotgun (WGS) entry which is preliminary data.</text>
</comment>
<keyword evidence="2" id="KW-1133">Transmembrane helix</keyword>
<feature type="compositionally biased region" description="Basic residues" evidence="1">
    <location>
        <begin position="151"/>
        <end position="160"/>
    </location>
</feature>
<dbReference type="OrthoDB" id="434790at2759"/>
<evidence type="ECO:0000259" key="3">
    <source>
        <dbReference type="PROSITE" id="PS50994"/>
    </source>
</evidence>
<evidence type="ECO:0000256" key="1">
    <source>
        <dbReference type="SAM" id="MobiDB-lite"/>
    </source>
</evidence>
<dbReference type="EMBL" id="CAMXCT010006577">
    <property type="protein sequence ID" value="CAI4016282.1"/>
    <property type="molecule type" value="Genomic_DNA"/>
</dbReference>
<evidence type="ECO:0000256" key="2">
    <source>
        <dbReference type="SAM" id="Phobius"/>
    </source>
</evidence>
<accession>A0A9P1DT79</accession>
<feature type="region of interest" description="Disordered" evidence="1">
    <location>
        <begin position="69"/>
        <end position="162"/>
    </location>
</feature>
<feature type="region of interest" description="Disordered" evidence="1">
    <location>
        <begin position="314"/>
        <end position="360"/>
    </location>
</feature>
<feature type="region of interest" description="Disordered" evidence="1">
    <location>
        <begin position="951"/>
        <end position="971"/>
    </location>
</feature>
<dbReference type="GO" id="GO:0015074">
    <property type="term" value="P:DNA integration"/>
    <property type="evidence" value="ECO:0007669"/>
    <property type="project" value="InterPro"/>
</dbReference>
<feature type="compositionally biased region" description="Basic and acidic residues" evidence="1">
    <location>
        <begin position="95"/>
        <end position="120"/>
    </location>
</feature>
<evidence type="ECO:0000313" key="6">
    <source>
        <dbReference type="Proteomes" id="UP001152797"/>
    </source>
</evidence>
<dbReference type="InterPro" id="IPR036397">
    <property type="entry name" value="RNaseH_sf"/>
</dbReference>
<proteinExistence type="predicted"/>
<feature type="region of interest" description="Disordered" evidence="1">
    <location>
        <begin position="1691"/>
        <end position="1740"/>
    </location>
</feature>
<feature type="compositionally biased region" description="Low complexity" evidence="1">
    <location>
        <begin position="1696"/>
        <end position="1711"/>
    </location>
</feature>
<dbReference type="CDD" id="cd09272">
    <property type="entry name" value="RNase_HI_RT_Ty1"/>
    <property type="match status" value="1"/>
</dbReference>
<feature type="region of interest" description="Disordered" evidence="1">
    <location>
        <begin position="986"/>
        <end position="1013"/>
    </location>
</feature>
<feature type="domain" description="Integrase catalytic" evidence="3">
    <location>
        <begin position="641"/>
        <end position="830"/>
    </location>
</feature>
<keyword evidence="2" id="KW-0472">Membrane</keyword>
<feature type="region of interest" description="Disordered" evidence="1">
    <location>
        <begin position="1043"/>
        <end position="1092"/>
    </location>
</feature>
<dbReference type="Gene3D" id="3.30.420.10">
    <property type="entry name" value="Ribonuclease H-like superfamily/Ribonuclease H"/>
    <property type="match status" value="1"/>
</dbReference>
<feature type="region of interest" description="Disordered" evidence="1">
    <location>
        <begin position="909"/>
        <end position="936"/>
    </location>
</feature>
<feature type="transmembrane region" description="Helical" evidence="2">
    <location>
        <begin position="1649"/>
        <end position="1668"/>
    </location>
</feature>